<dbReference type="PANTHER" id="PTHR42978">
    <property type="entry name" value="QUORUM-QUENCHING LACTONASE YTNP-RELATED-RELATED"/>
    <property type="match status" value="1"/>
</dbReference>
<feature type="domain" description="Metallo-beta-lactamase" evidence="5">
    <location>
        <begin position="38"/>
        <end position="263"/>
    </location>
</feature>
<name>A0ABP3GCR3_9ACTN</name>
<evidence type="ECO:0000313" key="6">
    <source>
        <dbReference type="EMBL" id="GAA0340620.1"/>
    </source>
</evidence>
<keyword evidence="4" id="KW-0862">Zinc</keyword>
<dbReference type="SMART" id="SM00849">
    <property type="entry name" value="Lactamase_B"/>
    <property type="match status" value="1"/>
</dbReference>
<keyword evidence="3" id="KW-0378">Hydrolase</keyword>
<dbReference type="InterPro" id="IPR051013">
    <property type="entry name" value="MBL_superfamily_lactonases"/>
</dbReference>
<comment type="caution">
    <text evidence="6">The sequence shown here is derived from an EMBL/GenBank/DDBJ whole genome shotgun (WGS) entry which is preliminary data.</text>
</comment>
<accession>A0ABP3GCR3</accession>
<sequence length="288" mass="32205">MTSWRVRVRVHHLNCGTMRPFGGRLLNQSGDRTTARLVCHCLLIETDDGLVLVDTGLGTQAVARPKEILGRPFVTMTRPRLDVTETAVRQIAALGHTAADVRHIVLTHLDVDHTAGLTDFPEAEVHVHATELEAARRPVTRFERERYRPVVWSHRPRWVEHQAGDDRWHGFESVRGLPGGLLLIPLTGHTRGHVGVAVDTGDGWLLHAGDAYFHHDQVESGGCPPGLRLFQTLVQADRTTRLHNADRLREVARAGDVTIFCAHDPVELERRRTAVQEPSRSSERRLGS</sequence>
<dbReference type="InterPro" id="IPR001279">
    <property type="entry name" value="Metallo-B-lactamas"/>
</dbReference>
<gene>
    <name evidence="6" type="ORF">GCM10010151_32770</name>
</gene>
<dbReference type="EMBL" id="BAAABM010000024">
    <property type="protein sequence ID" value="GAA0340620.1"/>
    <property type="molecule type" value="Genomic_DNA"/>
</dbReference>
<keyword evidence="7" id="KW-1185">Reference proteome</keyword>
<dbReference type="Proteomes" id="UP001501822">
    <property type="component" value="Unassembled WGS sequence"/>
</dbReference>
<dbReference type="InterPro" id="IPR036866">
    <property type="entry name" value="RibonucZ/Hydroxyglut_hydro"/>
</dbReference>
<dbReference type="PANTHER" id="PTHR42978:SF3">
    <property type="entry name" value="BLR3078 PROTEIN"/>
    <property type="match status" value="1"/>
</dbReference>
<evidence type="ECO:0000256" key="4">
    <source>
        <dbReference type="ARBA" id="ARBA00022833"/>
    </source>
</evidence>
<evidence type="ECO:0000256" key="2">
    <source>
        <dbReference type="ARBA" id="ARBA00022723"/>
    </source>
</evidence>
<comment type="similarity">
    <text evidence="1">Belongs to the metallo-beta-lactamase superfamily.</text>
</comment>
<proteinExistence type="inferred from homology"/>
<evidence type="ECO:0000256" key="3">
    <source>
        <dbReference type="ARBA" id="ARBA00022801"/>
    </source>
</evidence>
<evidence type="ECO:0000259" key="5">
    <source>
        <dbReference type="SMART" id="SM00849"/>
    </source>
</evidence>
<dbReference type="Gene3D" id="3.60.15.10">
    <property type="entry name" value="Ribonuclease Z/Hydroxyacylglutathione hydrolase-like"/>
    <property type="match status" value="1"/>
</dbReference>
<dbReference type="Pfam" id="PF00753">
    <property type="entry name" value="Lactamase_B"/>
    <property type="match status" value="1"/>
</dbReference>
<evidence type="ECO:0000256" key="1">
    <source>
        <dbReference type="ARBA" id="ARBA00007749"/>
    </source>
</evidence>
<protein>
    <submittedName>
        <fullName evidence="6">MBL fold metallo-hydrolase</fullName>
    </submittedName>
</protein>
<keyword evidence="2" id="KW-0479">Metal-binding</keyword>
<organism evidence="6 7">
    <name type="scientific">Actinoallomurus spadix</name>
    <dbReference type="NCBI Taxonomy" id="79912"/>
    <lineage>
        <taxon>Bacteria</taxon>
        <taxon>Bacillati</taxon>
        <taxon>Actinomycetota</taxon>
        <taxon>Actinomycetes</taxon>
        <taxon>Streptosporangiales</taxon>
        <taxon>Thermomonosporaceae</taxon>
        <taxon>Actinoallomurus</taxon>
    </lineage>
</organism>
<reference evidence="7" key="1">
    <citation type="journal article" date="2019" name="Int. J. Syst. Evol. Microbiol.">
        <title>The Global Catalogue of Microorganisms (GCM) 10K type strain sequencing project: providing services to taxonomists for standard genome sequencing and annotation.</title>
        <authorList>
            <consortium name="The Broad Institute Genomics Platform"/>
            <consortium name="The Broad Institute Genome Sequencing Center for Infectious Disease"/>
            <person name="Wu L."/>
            <person name="Ma J."/>
        </authorList>
    </citation>
    <scope>NUCLEOTIDE SEQUENCE [LARGE SCALE GENOMIC DNA]</scope>
    <source>
        <strain evidence="7">JCM 3146</strain>
    </source>
</reference>
<dbReference type="SUPFAM" id="SSF56281">
    <property type="entry name" value="Metallo-hydrolase/oxidoreductase"/>
    <property type="match status" value="1"/>
</dbReference>
<evidence type="ECO:0000313" key="7">
    <source>
        <dbReference type="Proteomes" id="UP001501822"/>
    </source>
</evidence>
<dbReference type="CDD" id="cd07742">
    <property type="entry name" value="metallo-hydrolase-like_MBL-fold"/>
    <property type="match status" value="1"/>
</dbReference>